<gene>
    <name evidence="2" type="ORF">K432DRAFT_447664</name>
</gene>
<evidence type="ECO:0000313" key="3">
    <source>
        <dbReference type="Proteomes" id="UP000250266"/>
    </source>
</evidence>
<feature type="compositionally biased region" description="Pro residues" evidence="1">
    <location>
        <begin position="96"/>
        <end position="111"/>
    </location>
</feature>
<dbReference type="EMBL" id="KV745661">
    <property type="protein sequence ID" value="OCK73765.1"/>
    <property type="molecule type" value="Genomic_DNA"/>
</dbReference>
<organism evidence="2 3">
    <name type="scientific">Lepidopterella palustris CBS 459.81</name>
    <dbReference type="NCBI Taxonomy" id="1314670"/>
    <lineage>
        <taxon>Eukaryota</taxon>
        <taxon>Fungi</taxon>
        <taxon>Dikarya</taxon>
        <taxon>Ascomycota</taxon>
        <taxon>Pezizomycotina</taxon>
        <taxon>Dothideomycetes</taxon>
        <taxon>Pleosporomycetidae</taxon>
        <taxon>Mytilinidiales</taxon>
        <taxon>Argynnaceae</taxon>
        <taxon>Lepidopterella</taxon>
    </lineage>
</organism>
<reference evidence="2 3" key="1">
    <citation type="journal article" date="2016" name="Nat. Commun.">
        <title>Ectomycorrhizal ecology is imprinted in the genome of the dominant symbiotic fungus Cenococcum geophilum.</title>
        <authorList>
            <consortium name="DOE Joint Genome Institute"/>
            <person name="Peter M."/>
            <person name="Kohler A."/>
            <person name="Ohm R.A."/>
            <person name="Kuo A."/>
            <person name="Krutzmann J."/>
            <person name="Morin E."/>
            <person name="Arend M."/>
            <person name="Barry K.W."/>
            <person name="Binder M."/>
            <person name="Choi C."/>
            <person name="Clum A."/>
            <person name="Copeland A."/>
            <person name="Grisel N."/>
            <person name="Haridas S."/>
            <person name="Kipfer T."/>
            <person name="LaButti K."/>
            <person name="Lindquist E."/>
            <person name="Lipzen A."/>
            <person name="Maire R."/>
            <person name="Meier B."/>
            <person name="Mihaltcheva S."/>
            <person name="Molinier V."/>
            <person name="Murat C."/>
            <person name="Poggeler S."/>
            <person name="Quandt C.A."/>
            <person name="Sperisen C."/>
            <person name="Tritt A."/>
            <person name="Tisserant E."/>
            <person name="Crous P.W."/>
            <person name="Henrissat B."/>
            <person name="Nehls U."/>
            <person name="Egli S."/>
            <person name="Spatafora J.W."/>
            <person name="Grigoriev I.V."/>
            <person name="Martin F.M."/>
        </authorList>
    </citation>
    <scope>NUCLEOTIDE SEQUENCE [LARGE SCALE GENOMIC DNA]</scope>
    <source>
        <strain evidence="2 3">CBS 459.81</strain>
    </source>
</reference>
<feature type="region of interest" description="Disordered" evidence="1">
    <location>
        <begin position="15"/>
        <end position="44"/>
    </location>
</feature>
<keyword evidence="3" id="KW-1185">Reference proteome</keyword>
<name>A0A8E2DXU2_9PEZI</name>
<dbReference type="Proteomes" id="UP000250266">
    <property type="component" value="Unassembled WGS sequence"/>
</dbReference>
<feature type="compositionally biased region" description="Basic and acidic residues" evidence="1">
    <location>
        <begin position="34"/>
        <end position="44"/>
    </location>
</feature>
<sequence length="311" mass="33860">MDKDDIVYVEHYLGTKPLPASSPSITEKDEEIQDEGKVGYEKSIEDNKKDSLGLIKANGRSQVKAGKVLEQNIGGPAPPISPVPSLTVLSRRQPPSSAPRPPCPDVCPPPPPPPPPHMLSIVCRYNDLFSLNSGDSFRIPAECSLCGPILGCFMISRHSRPALHGYADIIAAKDYQWVFFDGTPVTYGKPGRTAVVAMNYGRAMTRELNVLQGLGACYCIIVQTVIEDNTRCRSDECGGSRMVPGSTVFEVRVLLSAEQACMAMYLAGLQGVSTIFSYVRVPNATKETVMAYASENSNWQVEEGSDFSYVF</sequence>
<dbReference type="AlphaFoldDB" id="A0A8E2DXU2"/>
<feature type="region of interest" description="Disordered" evidence="1">
    <location>
        <begin position="69"/>
        <end position="111"/>
    </location>
</feature>
<accession>A0A8E2DXU2</accession>
<evidence type="ECO:0000313" key="2">
    <source>
        <dbReference type="EMBL" id="OCK73765.1"/>
    </source>
</evidence>
<proteinExistence type="predicted"/>
<protein>
    <submittedName>
        <fullName evidence="2">Uncharacterized protein</fullName>
    </submittedName>
</protein>
<evidence type="ECO:0000256" key="1">
    <source>
        <dbReference type="SAM" id="MobiDB-lite"/>
    </source>
</evidence>